<keyword evidence="3" id="KW-1185">Reference proteome</keyword>
<dbReference type="GeneTree" id="ENSGT00390000017672"/>
<dbReference type="PANTHER" id="PTHR35674:SF1">
    <property type="entry name" value="CDNA SEQUENCE CK137956"/>
    <property type="match status" value="1"/>
</dbReference>
<dbReference type="Pfam" id="PF15752">
    <property type="entry name" value="DUF4688"/>
    <property type="match status" value="2"/>
</dbReference>
<reference evidence="2" key="2">
    <citation type="submission" date="2025-08" db="UniProtKB">
        <authorList>
            <consortium name="Ensembl"/>
        </authorList>
    </citation>
    <scope>IDENTIFICATION</scope>
</reference>
<gene>
    <name evidence="2" type="primary">C1orf94</name>
</gene>
<feature type="compositionally biased region" description="Basic and acidic residues" evidence="1">
    <location>
        <begin position="124"/>
        <end position="133"/>
    </location>
</feature>
<organism evidence="2 3">
    <name type="scientific">Podarcis muralis</name>
    <name type="common">Wall lizard</name>
    <name type="synonym">Lacerta muralis</name>
    <dbReference type="NCBI Taxonomy" id="64176"/>
    <lineage>
        <taxon>Eukaryota</taxon>
        <taxon>Metazoa</taxon>
        <taxon>Chordata</taxon>
        <taxon>Craniata</taxon>
        <taxon>Vertebrata</taxon>
        <taxon>Euteleostomi</taxon>
        <taxon>Lepidosauria</taxon>
        <taxon>Squamata</taxon>
        <taxon>Bifurcata</taxon>
        <taxon>Unidentata</taxon>
        <taxon>Episquamata</taxon>
        <taxon>Laterata</taxon>
        <taxon>Lacertibaenia</taxon>
        <taxon>Lacertidae</taxon>
        <taxon>Podarcis</taxon>
    </lineage>
</organism>
<dbReference type="AlphaFoldDB" id="A0A670IYN4"/>
<dbReference type="OMA" id="KKPAWPA"/>
<sequence length="485" mass="53762">MLTGRSSLQCSTVNPKGPFPLGPFPRHIWIHHNTPQDSLDKACHEIWKRVQGLPEELQPRSSSPLLQLSCHPVTSSEALREDSSNNTSSSQKESLENSICKDEISMLVEQEYLSLTQENATELEMQRSEEEKATPAASCQAPANNHLTMPSDGDQMLDERDAMENVYRALTGNKREVKLRSICDVQLSTKSTVTGILLPAKLIYKNAKSTESGNSNMMGSNTQIAKLLAQFPLKRVEATKTLDTKTVTEETKFIKDLLLQNNVFGSAAHKDNVTRPSPIMAVMESQGSVQKKQLPVFAKICSKTDPELVADGLCQNNATSTAIDKNNLKYSGNVFTPRFPTNSTATSLKQPMWLSLNYPPPPVFPNHSSFPQYQSLYQQRARIPYQQTLHPQLGCYSRQVTPYNPQQIFRSPYTPVLSYIPLVQPGYSYQQRNPTKPSSSVRDPPAMAGDGPQYPFSPSYGFTSTTAGPVRTNPYFSSNGGGNSF</sequence>
<feature type="region of interest" description="Disordered" evidence="1">
    <location>
        <begin position="55"/>
        <end position="97"/>
    </location>
</feature>
<dbReference type="PANTHER" id="PTHR35674">
    <property type="entry name" value="CDNA SEQUENCE CK137956"/>
    <property type="match status" value="1"/>
</dbReference>
<feature type="region of interest" description="Disordered" evidence="1">
    <location>
        <begin position="428"/>
        <end position="452"/>
    </location>
</feature>
<accession>A0A670IYN4</accession>
<feature type="compositionally biased region" description="Polar residues" evidence="1">
    <location>
        <begin position="428"/>
        <end position="441"/>
    </location>
</feature>
<evidence type="ECO:0000313" key="2">
    <source>
        <dbReference type="Ensembl" id="ENSPMRP00000017278.1"/>
    </source>
</evidence>
<dbReference type="Ensembl" id="ENSPMRT00000018395.1">
    <property type="protein sequence ID" value="ENSPMRP00000017278.1"/>
    <property type="gene ID" value="ENSPMRG00000011438.1"/>
</dbReference>
<dbReference type="Proteomes" id="UP000472272">
    <property type="component" value="Chromosome 8"/>
</dbReference>
<proteinExistence type="predicted"/>
<reference evidence="2 3" key="1">
    <citation type="journal article" date="2019" name="Proc. Natl. Acad. Sci. U.S.A.">
        <title>Regulatory changes in pterin and carotenoid genes underlie balanced color polymorphisms in the wall lizard.</title>
        <authorList>
            <person name="Andrade P."/>
            <person name="Pinho C."/>
            <person name="Perez I de Lanuza G."/>
            <person name="Afonso S."/>
            <person name="Brejcha J."/>
            <person name="Rubin C.J."/>
            <person name="Wallerman O."/>
            <person name="Pereira P."/>
            <person name="Sabatino S.J."/>
            <person name="Bellati A."/>
            <person name="Pellitteri-Rosa D."/>
            <person name="Bosakova Z."/>
            <person name="Bunikis I."/>
            <person name="Carretero M.A."/>
            <person name="Feiner N."/>
            <person name="Marsik P."/>
            <person name="Pauperio F."/>
            <person name="Salvi D."/>
            <person name="Soler L."/>
            <person name="While G.M."/>
            <person name="Uller T."/>
            <person name="Font E."/>
            <person name="Andersson L."/>
            <person name="Carneiro M."/>
        </authorList>
    </citation>
    <scope>NUCLEOTIDE SEQUENCE</scope>
</reference>
<reference evidence="2" key="3">
    <citation type="submission" date="2025-09" db="UniProtKB">
        <authorList>
            <consortium name="Ensembl"/>
        </authorList>
    </citation>
    <scope>IDENTIFICATION</scope>
</reference>
<protein>
    <submittedName>
        <fullName evidence="2">Chromosome 1 open reading frame 94</fullName>
    </submittedName>
</protein>
<evidence type="ECO:0000256" key="1">
    <source>
        <dbReference type="SAM" id="MobiDB-lite"/>
    </source>
</evidence>
<dbReference type="InterPro" id="IPR031496">
    <property type="entry name" value="DUF4688"/>
</dbReference>
<feature type="region of interest" description="Disordered" evidence="1">
    <location>
        <begin position="122"/>
        <end position="145"/>
    </location>
</feature>
<feature type="compositionally biased region" description="Low complexity" evidence="1">
    <location>
        <begin position="55"/>
        <end position="69"/>
    </location>
</feature>
<name>A0A670IYN4_PODMU</name>
<dbReference type="OrthoDB" id="9948768at2759"/>
<evidence type="ECO:0000313" key="3">
    <source>
        <dbReference type="Proteomes" id="UP000472272"/>
    </source>
</evidence>